<comment type="caution">
    <text evidence="5">The sequence shown here is derived from an EMBL/GenBank/DDBJ whole genome shotgun (WGS) entry which is preliminary data.</text>
</comment>
<evidence type="ECO:0000256" key="2">
    <source>
        <dbReference type="ARBA" id="ARBA00022596"/>
    </source>
</evidence>
<keyword evidence="6" id="KW-1185">Reference proteome</keyword>
<organism evidence="5 6">
    <name type="scientific">Caldalkalibacillus uzonensis</name>
    <dbReference type="NCBI Taxonomy" id="353224"/>
    <lineage>
        <taxon>Bacteria</taxon>
        <taxon>Bacillati</taxon>
        <taxon>Bacillota</taxon>
        <taxon>Bacilli</taxon>
        <taxon>Bacillales</taxon>
        <taxon>Bacillaceae</taxon>
        <taxon>Caldalkalibacillus</taxon>
    </lineage>
</organism>
<keyword evidence="2" id="KW-0533">Nickel</keyword>
<evidence type="ECO:0000313" key="5">
    <source>
        <dbReference type="EMBL" id="MDQ0338825.1"/>
    </source>
</evidence>
<gene>
    <name evidence="5" type="ORF">J2S00_001611</name>
</gene>
<evidence type="ECO:0000256" key="1">
    <source>
        <dbReference type="ARBA" id="ARBA00022490"/>
    </source>
</evidence>
<keyword evidence="1" id="KW-0963">Cytoplasm</keyword>
<name>A0ABU0CQZ1_9BACI</name>
<dbReference type="Pfam" id="PF05194">
    <property type="entry name" value="UreE_C"/>
    <property type="match status" value="1"/>
</dbReference>
<proteinExistence type="predicted"/>
<dbReference type="InterPro" id="IPR012406">
    <property type="entry name" value="UreE"/>
</dbReference>
<sequence>MQIVVETQKEEAYIIYPANMQAMGKVAFELGNRHTPALIEENRIVVRYDYTLELLFQEAGVHYEHTFYRFPEPFRYRGHHHAYHTHSTASSAHS</sequence>
<accession>A0ABU0CQZ1</accession>
<feature type="domain" description="Urease accessory protein UreE C-terminal" evidence="4">
    <location>
        <begin position="14"/>
        <end position="87"/>
    </location>
</feature>
<dbReference type="EMBL" id="JAUSUQ010000005">
    <property type="protein sequence ID" value="MDQ0338825.1"/>
    <property type="molecule type" value="Genomic_DNA"/>
</dbReference>
<evidence type="ECO:0000259" key="4">
    <source>
        <dbReference type="Pfam" id="PF05194"/>
    </source>
</evidence>
<dbReference type="InterPro" id="IPR007864">
    <property type="entry name" value="UreE_C_dom"/>
</dbReference>
<dbReference type="Gene3D" id="3.30.70.790">
    <property type="entry name" value="UreE, C-terminal domain"/>
    <property type="match status" value="1"/>
</dbReference>
<dbReference type="Proteomes" id="UP001232445">
    <property type="component" value="Unassembled WGS sequence"/>
</dbReference>
<dbReference type="SUPFAM" id="SSF69737">
    <property type="entry name" value="Urease metallochaperone UreE, C-terminal domain"/>
    <property type="match status" value="1"/>
</dbReference>
<protein>
    <submittedName>
        <fullName evidence="5">Urease accessory protein UreE</fullName>
    </submittedName>
</protein>
<keyword evidence="3" id="KW-0143">Chaperone</keyword>
<evidence type="ECO:0000256" key="3">
    <source>
        <dbReference type="ARBA" id="ARBA00023186"/>
    </source>
</evidence>
<reference evidence="5 6" key="1">
    <citation type="submission" date="2023-07" db="EMBL/GenBank/DDBJ databases">
        <title>Genomic Encyclopedia of Type Strains, Phase IV (KMG-IV): sequencing the most valuable type-strain genomes for metagenomic binning, comparative biology and taxonomic classification.</title>
        <authorList>
            <person name="Goeker M."/>
        </authorList>
    </citation>
    <scope>NUCLEOTIDE SEQUENCE [LARGE SCALE GENOMIC DNA]</scope>
    <source>
        <strain evidence="5 6">DSM 17740</strain>
    </source>
</reference>
<dbReference type="PIRSF" id="PIRSF036402">
    <property type="entry name" value="Ureas_acces_UreE"/>
    <property type="match status" value="1"/>
</dbReference>
<evidence type="ECO:0000313" key="6">
    <source>
        <dbReference type="Proteomes" id="UP001232445"/>
    </source>
</evidence>